<feature type="compositionally biased region" description="Polar residues" evidence="1">
    <location>
        <begin position="17"/>
        <end position="28"/>
    </location>
</feature>
<evidence type="ECO:0000313" key="2">
    <source>
        <dbReference type="EMBL" id="KAJ8071917.1"/>
    </source>
</evidence>
<feature type="region of interest" description="Disordered" evidence="1">
    <location>
        <begin position="1"/>
        <end position="31"/>
    </location>
</feature>
<evidence type="ECO:0000256" key="1">
    <source>
        <dbReference type="SAM" id="MobiDB-lite"/>
    </source>
</evidence>
<dbReference type="AlphaFoldDB" id="A0A9X0AZR0"/>
<dbReference type="EMBL" id="JAPEIS010000001">
    <property type="protein sequence ID" value="KAJ8071917.1"/>
    <property type="molecule type" value="Genomic_DNA"/>
</dbReference>
<proteinExistence type="predicted"/>
<reference evidence="2" key="1">
    <citation type="submission" date="2022-11" db="EMBL/GenBank/DDBJ databases">
        <title>Genome Resource of Sclerotinia nivalis Strain SnTB1, a Plant Pathogen Isolated from American Ginseng.</title>
        <authorList>
            <person name="Fan S."/>
        </authorList>
    </citation>
    <scope>NUCLEOTIDE SEQUENCE</scope>
    <source>
        <strain evidence="2">SnTB1</strain>
    </source>
</reference>
<dbReference type="Proteomes" id="UP001152300">
    <property type="component" value="Unassembled WGS sequence"/>
</dbReference>
<keyword evidence="3" id="KW-1185">Reference proteome</keyword>
<gene>
    <name evidence="2" type="ORF">OCU04_002222</name>
</gene>
<sequence length="70" mass="8113">MEKAAEDNIPVIERDSTQTQNTTGQHQDNPPCIILSNDLANTNMAITQESHDHFKAFFREFSKRSQSYWK</sequence>
<accession>A0A9X0AZR0</accession>
<name>A0A9X0AZR0_9HELO</name>
<feature type="compositionally biased region" description="Basic and acidic residues" evidence="1">
    <location>
        <begin position="1"/>
        <end position="16"/>
    </location>
</feature>
<protein>
    <submittedName>
        <fullName evidence="2">Uncharacterized protein</fullName>
    </submittedName>
</protein>
<evidence type="ECO:0000313" key="3">
    <source>
        <dbReference type="Proteomes" id="UP001152300"/>
    </source>
</evidence>
<organism evidence="2 3">
    <name type="scientific">Sclerotinia nivalis</name>
    <dbReference type="NCBI Taxonomy" id="352851"/>
    <lineage>
        <taxon>Eukaryota</taxon>
        <taxon>Fungi</taxon>
        <taxon>Dikarya</taxon>
        <taxon>Ascomycota</taxon>
        <taxon>Pezizomycotina</taxon>
        <taxon>Leotiomycetes</taxon>
        <taxon>Helotiales</taxon>
        <taxon>Sclerotiniaceae</taxon>
        <taxon>Sclerotinia</taxon>
    </lineage>
</organism>
<comment type="caution">
    <text evidence="2">The sequence shown here is derived from an EMBL/GenBank/DDBJ whole genome shotgun (WGS) entry which is preliminary data.</text>
</comment>